<dbReference type="PROSITE" id="PS51352">
    <property type="entry name" value="THIOREDOXIN_2"/>
    <property type="match status" value="1"/>
</dbReference>
<gene>
    <name evidence="10" type="ORF">BEWA_033460</name>
</gene>
<evidence type="ECO:0000313" key="11">
    <source>
        <dbReference type="Proteomes" id="UP000031512"/>
    </source>
</evidence>
<dbReference type="PANTHER" id="PTHR18929">
    <property type="entry name" value="PROTEIN DISULFIDE ISOMERASE"/>
    <property type="match status" value="1"/>
</dbReference>
<dbReference type="InterPro" id="IPR017937">
    <property type="entry name" value="Thioredoxin_CS"/>
</dbReference>
<keyword evidence="10" id="KW-0328">Glycosyltransferase</keyword>
<organism evidence="10 11">
    <name type="scientific">Theileria equi strain WA</name>
    <dbReference type="NCBI Taxonomy" id="1537102"/>
    <lineage>
        <taxon>Eukaryota</taxon>
        <taxon>Sar</taxon>
        <taxon>Alveolata</taxon>
        <taxon>Apicomplexa</taxon>
        <taxon>Aconoidasida</taxon>
        <taxon>Piroplasmida</taxon>
        <taxon>Theileriidae</taxon>
        <taxon>Theileria</taxon>
    </lineage>
</organism>
<feature type="signal peptide" evidence="8">
    <location>
        <begin position="1"/>
        <end position="23"/>
    </location>
</feature>
<evidence type="ECO:0000256" key="2">
    <source>
        <dbReference type="ARBA" id="ARBA00004319"/>
    </source>
</evidence>
<dbReference type="GO" id="GO:0006457">
    <property type="term" value="P:protein folding"/>
    <property type="evidence" value="ECO:0007669"/>
    <property type="project" value="TreeGrafter"/>
</dbReference>
<dbReference type="Proteomes" id="UP000031512">
    <property type="component" value="Chromosome 1"/>
</dbReference>
<reference evidence="10 11" key="1">
    <citation type="journal article" date="2012" name="BMC Genomics">
        <title>Comparative genomic analysis and phylogenetic position of Theileria equi.</title>
        <authorList>
            <person name="Kappmeyer L.S."/>
            <person name="Thiagarajan M."/>
            <person name="Herndon D.R."/>
            <person name="Ramsay J.D."/>
            <person name="Caler E."/>
            <person name="Djikeng A."/>
            <person name="Gillespie J.J."/>
            <person name="Lau A.O."/>
            <person name="Roalson E.H."/>
            <person name="Silva J.C."/>
            <person name="Silva M.G."/>
            <person name="Suarez C.E."/>
            <person name="Ueti M.W."/>
            <person name="Nene V.M."/>
            <person name="Mealey R.H."/>
            <person name="Knowles D.P."/>
            <person name="Brayton K.A."/>
        </authorList>
    </citation>
    <scope>NUCLEOTIDE SEQUENCE [LARGE SCALE GENOMIC DNA]</scope>
    <source>
        <strain evidence="10 11">WA</strain>
    </source>
</reference>
<feature type="chain" id="PRO_5003939957" description="protein disulfide-isomerase" evidence="8">
    <location>
        <begin position="24"/>
        <end position="528"/>
    </location>
</feature>
<evidence type="ECO:0000259" key="9">
    <source>
        <dbReference type="PROSITE" id="PS51352"/>
    </source>
</evidence>
<dbReference type="PANTHER" id="PTHR18929:SF132">
    <property type="entry name" value="PROTEIN DISULFIDE-ISOMERASE A3"/>
    <property type="match status" value="1"/>
</dbReference>
<dbReference type="PROSITE" id="PS00194">
    <property type="entry name" value="THIOREDOXIN_1"/>
    <property type="match status" value="1"/>
</dbReference>
<evidence type="ECO:0000256" key="3">
    <source>
        <dbReference type="ARBA" id="ARBA00006347"/>
    </source>
</evidence>
<dbReference type="eggNOG" id="KOG0190">
    <property type="taxonomic scope" value="Eukaryota"/>
</dbReference>
<keyword evidence="11" id="KW-1185">Reference proteome</keyword>
<feature type="domain" description="Thioredoxin" evidence="9">
    <location>
        <begin position="385"/>
        <end position="502"/>
    </location>
</feature>
<dbReference type="EC" id="5.3.4.1" evidence="4"/>
<comment type="similarity">
    <text evidence="3">Belongs to the protein disulfide isomerase family.</text>
</comment>
<dbReference type="VEuPathDB" id="PiroplasmaDB:BEWA_033460"/>
<comment type="subcellular location">
    <subcellularLocation>
        <location evidence="2">Endoplasmic reticulum lumen</location>
    </subcellularLocation>
</comment>
<comment type="catalytic activity">
    <reaction evidence="1">
        <text>Catalyzes the rearrangement of -S-S- bonds in proteins.</text>
        <dbReference type="EC" id="5.3.4.1"/>
    </reaction>
</comment>
<keyword evidence="10" id="KW-0808">Transferase</keyword>
<dbReference type="CDD" id="cd02995">
    <property type="entry name" value="PDI_a_PDI_a'_C"/>
    <property type="match status" value="1"/>
</dbReference>
<dbReference type="GO" id="GO:0034976">
    <property type="term" value="P:response to endoplasmic reticulum stress"/>
    <property type="evidence" value="ECO:0007669"/>
    <property type="project" value="TreeGrafter"/>
</dbReference>
<dbReference type="OrthoDB" id="72053at2759"/>
<evidence type="ECO:0000256" key="8">
    <source>
        <dbReference type="SAM" id="SignalP"/>
    </source>
</evidence>
<accession>L0AZ25</accession>
<dbReference type="EMBL" id="CP001669">
    <property type="protein sequence ID" value="AFZ80493.1"/>
    <property type="molecule type" value="Genomic_DNA"/>
</dbReference>
<evidence type="ECO:0000256" key="5">
    <source>
        <dbReference type="ARBA" id="ARBA00022824"/>
    </source>
</evidence>
<evidence type="ECO:0000256" key="6">
    <source>
        <dbReference type="ARBA" id="ARBA00023235"/>
    </source>
</evidence>
<evidence type="ECO:0000256" key="4">
    <source>
        <dbReference type="ARBA" id="ARBA00012723"/>
    </source>
</evidence>
<dbReference type="GeneID" id="15803828"/>
<dbReference type="Pfam" id="PF00085">
    <property type="entry name" value="Thioredoxin"/>
    <property type="match status" value="1"/>
</dbReference>
<evidence type="ECO:0000256" key="1">
    <source>
        <dbReference type="ARBA" id="ARBA00001182"/>
    </source>
</evidence>
<dbReference type="Gene3D" id="3.40.30.10">
    <property type="entry name" value="Glutaredoxin"/>
    <property type="match status" value="2"/>
</dbReference>
<dbReference type="STRING" id="1537102.L0AZ25"/>
<keyword evidence="7" id="KW-0676">Redox-active center</keyword>
<protein>
    <recommendedName>
        <fullName evidence="4">protein disulfide-isomerase</fullName>
        <ecNumber evidence="4">5.3.4.1</ecNumber>
    </recommendedName>
</protein>
<sequence length="528" mass="61374">MDPRVILNGFLISMLVCARIAHSMQTITISPLPPSAHLTESTYDEYVSNSDRATVILRYPSITLFSSSVINDYKILAHMFKDNPKCRFAMYQTNVSLDSNISLLEPHLTYVKDGKLATYDGPLNVGFMLSWITQARICDMKVKDLETFKLHRTTLPAGHIQTFVLFDDQGYNEETFNRIIDVLVENNLFVPCGYIDNRQLSETIIELFEYDTSIVNLPNIIVLKNMPHLYNVRFYYRDINDKDELKTYLVKELIPPVHRTDSYMFPQLLTMNKIIVYIYTRNDDLKNYIQNTWYLNVPREHLDRLIFVHSKGSQIIENKLNNLLVIDADYVKTAVRAFEVRLETLEFKKYRPVTLPDGKITEEGLNDFIKDLESGRLRHYIKSELAIPEHIDKGAVKTIVGEDFHKRVIESDNDVLIVFYSPWCGHCHISKRIFRDIGRRLKDDHTLTIATFDAYNNEVEDVEIANYPTIALFPHGAKHEPIFYDGLINLEGIAQFIEENCRKCRITAENLLQRHVGYEPIFEMHSEL</sequence>
<dbReference type="KEGG" id="beq:BEWA_033460"/>
<keyword evidence="5" id="KW-0256">Endoplasmic reticulum</keyword>
<dbReference type="RefSeq" id="XP_004830159.1">
    <property type="nucleotide sequence ID" value="XM_004830102.1"/>
</dbReference>
<name>L0AZ25_THEEQ</name>
<evidence type="ECO:0000313" key="10">
    <source>
        <dbReference type="EMBL" id="AFZ80493.1"/>
    </source>
</evidence>
<keyword evidence="8" id="KW-0732">Signal</keyword>
<dbReference type="AlphaFoldDB" id="L0AZ25"/>
<dbReference type="GO" id="GO:0005788">
    <property type="term" value="C:endoplasmic reticulum lumen"/>
    <property type="evidence" value="ECO:0007669"/>
    <property type="project" value="UniProtKB-SubCell"/>
</dbReference>
<dbReference type="InterPro" id="IPR013766">
    <property type="entry name" value="Thioredoxin_domain"/>
</dbReference>
<evidence type="ECO:0000256" key="7">
    <source>
        <dbReference type="ARBA" id="ARBA00023284"/>
    </source>
</evidence>
<keyword evidence="6 10" id="KW-0413">Isomerase</keyword>
<dbReference type="SUPFAM" id="SSF52833">
    <property type="entry name" value="Thioredoxin-like"/>
    <property type="match status" value="1"/>
</dbReference>
<dbReference type="InterPro" id="IPR036249">
    <property type="entry name" value="Thioredoxin-like_sf"/>
</dbReference>
<dbReference type="GO" id="GO:0016757">
    <property type="term" value="F:glycosyltransferase activity"/>
    <property type="evidence" value="ECO:0007669"/>
    <property type="project" value="UniProtKB-KW"/>
</dbReference>
<dbReference type="GO" id="GO:0003756">
    <property type="term" value="F:protein disulfide isomerase activity"/>
    <property type="evidence" value="ECO:0007669"/>
    <property type="project" value="UniProtKB-EC"/>
</dbReference>
<proteinExistence type="inferred from homology"/>